<feature type="domain" description="Methylguanine DNA methyltransferase ribonuclease-like" evidence="10">
    <location>
        <begin position="4"/>
        <end position="74"/>
    </location>
</feature>
<evidence type="ECO:0000313" key="11">
    <source>
        <dbReference type="EMBL" id="MEU3553272.1"/>
    </source>
</evidence>
<dbReference type="InterPro" id="IPR014048">
    <property type="entry name" value="MethylDNA_cys_MeTrfase_DNA-bd"/>
</dbReference>
<dbReference type="EC" id="2.1.1.63" evidence="8"/>
<comment type="subcellular location">
    <subcellularLocation>
        <location evidence="8">Cytoplasm</location>
    </subcellularLocation>
</comment>
<evidence type="ECO:0000259" key="10">
    <source>
        <dbReference type="Pfam" id="PF02870"/>
    </source>
</evidence>
<name>A0ABV2YC31_9ACTN</name>
<comment type="caution">
    <text evidence="11">The sequence shown here is derived from an EMBL/GenBank/DDBJ whole genome shotgun (WGS) entry which is preliminary data.</text>
</comment>
<dbReference type="InterPro" id="IPR036217">
    <property type="entry name" value="MethylDNA_cys_MeTrfase_DNAb"/>
</dbReference>
<keyword evidence="2 8" id="KW-0963">Cytoplasm</keyword>
<dbReference type="PANTHER" id="PTHR10815">
    <property type="entry name" value="METHYLATED-DNA--PROTEIN-CYSTEINE METHYLTRANSFERASE"/>
    <property type="match status" value="1"/>
</dbReference>
<organism evidence="11 12">
    <name type="scientific">Streptomyces fragilis</name>
    <dbReference type="NCBI Taxonomy" id="67301"/>
    <lineage>
        <taxon>Bacteria</taxon>
        <taxon>Bacillati</taxon>
        <taxon>Actinomycetota</taxon>
        <taxon>Actinomycetes</taxon>
        <taxon>Kitasatosporales</taxon>
        <taxon>Streptomycetaceae</taxon>
        <taxon>Streptomyces</taxon>
    </lineage>
</organism>
<dbReference type="Proteomes" id="UP001550850">
    <property type="component" value="Unassembled WGS sequence"/>
</dbReference>
<dbReference type="RefSeq" id="WP_108952733.1">
    <property type="nucleotide sequence ID" value="NZ_BEVZ01000002.1"/>
</dbReference>
<dbReference type="NCBIfam" id="TIGR00589">
    <property type="entry name" value="ogt"/>
    <property type="match status" value="1"/>
</dbReference>
<comment type="miscellaneous">
    <text evidence="8">This enzyme catalyzes only one turnover and therefore is not strictly catalytic. According to one definition, an enzyme is a biocatalyst that acts repeatedly and over many reaction cycles.</text>
</comment>
<accession>A0ABV2YC31</accession>
<dbReference type="EMBL" id="JBEZUR010000003">
    <property type="protein sequence ID" value="MEU3553272.1"/>
    <property type="molecule type" value="Genomic_DNA"/>
</dbReference>
<keyword evidence="6 8" id="KW-0234">DNA repair</keyword>
<comment type="catalytic activity">
    <reaction evidence="7 8">
        <text>a 6-O-methyl-2'-deoxyguanosine in DNA + L-cysteinyl-[protein] = S-methyl-L-cysteinyl-[protein] + a 2'-deoxyguanosine in DNA</text>
        <dbReference type="Rhea" id="RHEA:24000"/>
        <dbReference type="Rhea" id="RHEA-COMP:10131"/>
        <dbReference type="Rhea" id="RHEA-COMP:10132"/>
        <dbReference type="Rhea" id="RHEA-COMP:11367"/>
        <dbReference type="Rhea" id="RHEA-COMP:11368"/>
        <dbReference type="ChEBI" id="CHEBI:29950"/>
        <dbReference type="ChEBI" id="CHEBI:82612"/>
        <dbReference type="ChEBI" id="CHEBI:85445"/>
        <dbReference type="ChEBI" id="CHEBI:85448"/>
        <dbReference type="EC" id="2.1.1.63"/>
    </reaction>
</comment>
<protein>
    <recommendedName>
        <fullName evidence="8">Methylated-DNA--protein-cysteine methyltransferase</fullName>
        <ecNumber evidence="8">2.1.1.63</ecNumber>
    </recommendedName>
    <alternativeName>
        <fullName evidence="8">6-O-methylguanine-DNA methyltransferase</fullName>
        <shortName evidence="8">MGMT</shortName>
    </alternativeName>
    <alternativeName>
        <fullName evidence="8">O-6-methylguanine-DNA-alkyltransferase</fullName>
    </alternativeName>
</protein>
<evidence type="ECO:0000256" key="3">
    <source>
        <dbReference type="ARBA" id="ARBA00022603"/>
    </source>
</evidence>
<gene>
    <name evidence="11" type="ORF">AB0E65_03375</name>
</gene>
<dbReference type="Gene3D" id="1.10.10.10">
    <property type="entry name" value="Winged helix-like DNA-binding domain superfamily/Winged helix DNA-binding domain"/>
    <property type="match status" value="1"/>
</dbReference>
<dbReference type="InterPro" id="IPR001497">
    <property type="entry name" value="MethylDNA_cys_MeTrfase_AS"/>
</dbReference>
<comment type="catalytic activity">
    <reaction evidence="1 8">
        <text>a 4-O-methyl-thymidine in DNA + L-cysteinyl-[protein] = a thymidine in DNA + S-methyl-L-cysteinyl-[protein]</text>
        <dbReference type="Rhea" id="RHEA:53428"/>
        <dbReference type="Rhea" id="RHEA-COMP:10131"/>
        <dbReference type="Rhea" id="RHEA-COMP:10132"/>
        <dbReference type="Rhea" id="RHEA-COMP:13555"/>
        <dbReference type="Rhea" id="RHEA-COMP:13556"/>
        <dbReference type="ChEBI" id="CHEBI:29950"/>
        <dbReference type="ChEBI" id="CHEBI:82612"/>
        <dbReference type="ChEBI" id="CHEBI:137386"/>
        <dbReference type="ChEBI" id="CHEBI:137387"/>
        <dbReference type="EC" id="2.1.1.63"/>
    </reaction>
</comment>
<keyword evidence="5 8" id="KW-0227">DNA damage</keyword>
<dbReference type="SUPFAM" id="SSF46767">
    <property type="entry name" value="Methylated DNA-protein cysteine methyltransferase, C-terminal domain"/>
    <property type="match status" value="1"/>
</dbReference>
<dbReference type="InterPro" id="IPR036388">
    <property type="entry name" value="WH-like_DNA-bd_sf"/>
</dbReference>
<dbReference type="InterPro" id="IPR023546">
    <property type="entry name" value="MGMT"/>
</dbReference>
<comment type="function">
    <text evidence="8">Involved in the cellular defense against the biological effects of O6-methylguanine (O6-MeG) and O4-methylthymine (O4-MeT) in DNA. Repairs the methylated nucleobase in DNA by stoichiometrically transferring the methyl group to a cysteine residue in the enzyme. This is a suicide reaction: the enzyme is irreversibly inactivated.</text>
</comment>
<evidence type="ECO:0000256" key="5">
    <source>
        <dbReference type="ARBA" id="ARBA00022763"/>
    </source>
</evidence>
<dbReference type="SUPFAM" id="SSF53155">
    <property type="entry name" value="Methylated DNA-protein cysteine methyltransferase domain"/>
    <property type="match status" value="1"/>
</dbReference>
<evidence type="ECO:0000256" key="6">
    <source>
        <dbReference type="ARBA" id="ARBA00023204"/>
    </source>
</evidence>
<proteinExistence type="inferred from homology"/>
<dbReference type="PROSITE" id="PS00374">
    <property type="entry name" value="MGMT"/>
    <property type="match status" value="1"/>
</dbReference>
<keyword evidence="12" id="KW-1185">Reference proteome</keyword>
<dbReference type="GO" id="GO:0003908">
    <property type="term" value="F:methylated-DNA-[protein]-cysteine S-methyltransferase activity"/>
    <property type="evidence" value="ECO:0007669"/>
    <property type="project" value="UniProtKB-EC"/>
</dbReference>
<keyword evidence="3 8" id="KW-0489">Methyltransferase</keyword>
<dbReference type="HAMAP" id="MF_00772">
    <property type="entry name" value="OGT"/>
    <property type="match status" value="1"/>
</dbReference>
<dbReference type="CDD" id="cd06445">
    <property type="entry name" value="ATase"/>
    <property type="match status" value="1"/>
</dbReference>
<keyword evidence="4 8" id="KW-0808">Transferase</keyword>
<evidence type="ECO:0000259" key="9">
    <source>
        <dbReference type="Pfam" id="PF01035"/>
    </source>
</evidence>
<sequence>MKQHTVADSPYGDLTLVAEDGVLCGLYMTEHRHRPLEETFGARVTADEGPFPAVVEQLEAYFAGELREFDLPLRMNGTAFQRSVWERLLAIPYGETRSYGQLAAELGSPGASRAVGLANGRNPVSIIVPCHRVIGAGGSLTGYGGGLERKQRLLEFERSGAGAAEPSAAGVLF</sequence>
<comment type="similarity">
    <text evidence="8">Belongs to the MGMT family.</text>
</comment>
<dbReference type="InterPro" id="IPR036631">
    <property type="entry name" value="MGMT_N_sf"/>
</dbReference>
<feature type="domain" description="Methylated-DNA-[protein]-cysteine S-methyltransferase DNA binding" evidence="9">
    <location>
        <begin position="79"/>
        <end position="158"/>
    </location>
</feature>
<dbReference type="Gene3D" id="3.30.160.70">
    <property type="entry name" value="Methylated DNA-protein cysteine methyltransferase domain"/>
    <property type="match status" value="1"/>
</dbReference>
<evidence type="ECO:0000313" key="12">
    <source>
        <dbReference type="Proteomes" id="UP001550850"/>
    </source>
</evidence>
<evidence type="ECO:0000256" key="7">
    <source>
        <dbReference type="ARBA" id="ARBA00049348"/>
    </source>
</evidence>
<evidence type="ECO:0000256" key="4">
    <source>
        <dbReference type="ARBA" id="ARBA00022679"/>
    </source>
</evidence>
<evidence type="ECO:0000256" key="8">
    <source>
        <dbReference type="HAMAP-Rule" id="MF_00772"/>
    </source>
</evidence>
<reference evidence="11 12" key="1">
    <citation type="submission" date="2024-06" db="EMBL/GenBank/DDBJ databases">
        <title>The Natural Products Discovery Center: Release of the First 8490 Sequenced Strains for Exploring Actinobacteria Biosynthetic Diversity.</title>
        <authorList>
            <person name="Kalkreuter E."/>
            <person name="Kautsar S.A."/>
            <person name="Yang D."/>
            <person name="Bader C.D."/>
            <person name="Teijaro C.N."/>
            <person name="Fluegel L."/>
            <person name="Davis C.M."/>
            <person name="Simpson J.R."/>
            <person name="Lauterbach L."/>
            <person name="Steele A.D."/>
            <person name="Gui C."/>
            <person name="Meng S."/>
            <person name="Li G."/>
            <person name="Viehrig K."/>
            <person name="Ye F."/>
            <person name="Su P."/>
            <person name="Kiefer A.F."/>
            <person name="Nichols A."/>
            <person name="Cepeda A.J."/>
            <person name="Yan W."/>
            <person name="Fan B."/>
            <person name="Jiang Y."/>
            <person name="Adhikari A."/>
            <person name="Zheng C.-J."/>
            <person name="Schuster L."/>
            <person name="Cowan T.M."/>
            <person name="Smanski M.J."/>
            <person name="Chevrette M.G."/>
            <person name="De Carvalho L.P.S."/>
            <person name="Shen B."/>
        </authorList>
    </citation>
    <scope>NUCLEOTIDE SEQUENCE [LARGE SCALE GENOMIC DNA]</scope>
    <source>
        <strain evidence="11 12">NPDC038104</strain>
    </source>
</reference>
<evidence type="ECO:0000256" key="2">
    <source>
        <dbReference type="ARBA" id="ARBA00022490"/>
    </source>
</evidence>
<dbReference type="GO" id="GO:0032259">
    <property type="term" value="P:methylation"/>
    <property type="evidence" value="ECO:0007669"/>
    <property type="project" value="UniProtKB-KW"/>
</dbReference>
<evidence type="ECO:0000256" key="1">
    <source>
        <dbReference type="ARBA" id="ARBA00001286"/>
    </source>
</evidence>
<dbReference type="PANTHER" id="PTHR10815:SF5">
    <property type="entry name" value="METHYLATED-DNA--PROTEIN-CYSTEINE METHYLTRANSFERASE"/>
    <property type="match status" value="1"/>
</dbReference>
<dbReference type="Pfam" id="PF01035">
    <property type="entry name" value="DNA_binding_1"/>
    <property type="match status" value="1"/>
</dbReference>
<dbReference type="InterPro" id="IPR008332">
    <property type="entry name" value="MethylG_MeTrfase_N"/>
</dbReference>
<dbReference type="Pfam" id="PF02870">
    <property type="entry name" value="Methyltransf_1N"/>
    <property type="match status" value="1"/>
</dbReference>
<feature type="active site" description="Nucleophile; methyl group acceptor" evidence="8">
    <location>
        <position position="130"/>
    </location>
</feature>